<evidence type="ECO:0000256" key="2">
    <source>
        <dbReference type="ARBA" id="ARBA00022723"/>
    </source>
</evidence>
<dbReference type="InterPro" id="IPR058240">
    <property type="entry name" value="rSAM_sf"/>
</dbReference>
<name>A0A0F9D017_9ZZZZ</name>
<dbReference type="EMBL" id="LAZR01044117">
    <property type="protein sequence ID" value="KKL05438.1"/>
    <property type="molecule type" value="Genomic_DNA"/>
</dbReference>
<dbReference type="GO" id="GO:0051536">
    <property type="term" value="F:iron-sulfur cluster binding"/>
    <property type="evidence" value="ECO:0007669"/>
    <property type="project" value="UniProtKB-KW"/>
</dbReference>
<feature type="domain" description="Radical SAM core" evidence="5">
    <location>
        <begin position="91"/>
        <end position="165"/>
    </location>
</feature>
<organism evidence="6">
    <name type="scientific">marine sediment metagenome</name>
    <dbReference type="NCBI Taxonomy" id="412755"/>
    <lineage>
        <taxon>unclassified sequences</taxon>
        <taxon>metagenomes</taxon>
        <taxon>ecological metagenomes</taxon>
    </lineage>
</organism>
<evidence type="ECO:0000313" key="6">
    <source>
        <dbReference type="EMBL" id="KKL05438.1"/>
    </source>
</evidence>
<accession>A0A0F9D017</accession>
<reference evidence="6" key="1">
    <citation type="journal article" date="2015" name="Nature">
        <title>Complex archaea that bridge the gap between prokaryotes and eukaryotes.</title>
        <authorList>
            <person name="Spang A."/>
            <person name="Saw J.H."/>
            <person name="Jorgensen S.L."/>
            <person name="Zaremba-Niedzwiedzka K."/>
            <person name="Martijn J."/>
            <person name="Lind A.E."/>
            <person name="van Eijk R."/>
            <person name="Schleper C."/>
            <person name="Guy L."/>
            <person name="Ettema T.J."/>
        </authorList>
    </citation>
    <scope>NUCLEOTIDE SEQUENCE</scope>
</reference>
<sequence length="326" mass="38337">MSGLKNLKQKREKAINLEEKKILISNYIGTFQEKDLSELPNCNGYGRIHHFNMKTSPNWPKNPLPNFPACRSLNIETSTILRAEIFQVSMCNLNCWYCFVPSDLLIGNLDYAMYLSASDMISKFMKIEDKPNTIILSGGQPDLVPEWLYWMMLELKRNQLNNEVYLWSDDNLTTDFFFTVLSIDQINFIKTYQNYGKVGCFKGFDPKSFSFNIQSNNWQFKQQFVILNRYIELNIDVYAYVTLTAPEVELAEKRINSFIDKLQAIRYNLPLRTIPLEIKRYSPISSISKIFRLALENQHYLVKIWMDCLKERYSKKDLKKPITEIN</sequence>
<evidence type="ECO:0000256" key="1">
    <source>
        <dbReference type="ARBA" id="ARBA00022691"/>
    </source>
</evidence>
<dbReference type="Gene3D" id="3.20.20.70">
    <property type="entry name" value="Aldolase class I"/>
    <property type="match status" value="1"/>
</dbReference>
<dbReference type="Pfam" id="PF04055">
    <property type="entry name" value="Radical_SAM"/>
    <property type="match status" value="1"/>
</dbReference>
<protein>
    <recommendedName>
        <fullName evidence="5">Radical SAM core domain-containing protein</fullName>
    </recommendedName>
</protein>
<dbReference type="SUPFAM" id="SSF102114">
    <property type="entry name" value="Radical SAM enzymes"/>
    <property type="match status" value="1"/>
</dbReference>
<dbReference type="GO" id="GO:0003824">
    <property type="term" value="F:catalytic activity"/>
    <property type="evidence" value="ECO:0007669"/>
    <property type="project" value="InterPro"/>
</dbReference>
<keyword evidence="3" id="KW-0408">Iron</keyword>
<dbReference type="GO" id="GO:0046872">
    <property type="term" value="F:metal ion binding"/>
    <property type="evidence" value="ECO:0007669"/>
    <property type="project" value="UniProtKB-KW"/>
</dbReference>
<gene>
    <name evidence="6" type="ORF">LCGC14_2606020</name>
</gene>
<evidence type="ECO:0000259" key="5">
    <source>
        <dbReference type="Pfam" id="PF04055"/>
    </source>
</evidence>
<keyword evidence="1" id="KW-0949">S-adenosyl-L-methionine</keyword>
<evidence type="ECO:0000256" key="4">
    <source>
        <dbReference type="ARBA" id="ARBA00023014"/>
    </source>
</evidence>
<evidence type="ECO:0000256" key="3">
    <source>
        <dbReference type="ARBA" id="ARBA00023004"/>
    </source>
</evidence>
<feature type="non-terminal residue" evidence="6">
    <location>
        <position position="326"/>
    </location>
</feature>
<dbReference type="AlphaFoldDB" id="A0A0F9D017"/>
<dbReference type="InterPro" id="IPR013785">
    <property type="entry name" value="Aldolase_TIM"/>
</dbReference>
<proteinExistence type="predicted"/>
<keyword evidence="4" id="KW-0411">Iron-sulfur</keyword>
<dbReference type="InterPro" id="IPR007197">
    <property type="entry name" value="rSAM"/>
</dbReference>
<keyword evidence="2" id="KW-0479">Metal-binding</keyword>
<dbReference type="SFLD" id="SFLDS00029">
    <property type="entry name" value="Radical_SAM"/>
    <property type="match status" value="1"/>
</dbReference>
<comment type="caution">
    <text evidence="6">The sequence shown here is derived from an EMBL/GenBank/DDBJ whole genome shotgun (WGS) entry which is preliminary data.</text>
</comment>